<dbReference type="EMBL" id="VUKA01000003">
    <property type="protein sequence ID" value="KAA2213602.1"/>
    <property type="molecule type" value="Genomic_DNA"/>
</dbReference>
<accession>A0A5B2TGJ8</accession>
<dbReference type="EC" id="2.7.13.3" evidence="2"/>
<reference evidence="10 11" key="1">
    <citation type="journal article" date="2015" name="Int. J. Syst. Evol. Microbiol.">
        <title>Roseomonas oryzae sp. nov., isolated from paddy rhizosphere soil.</title>
        <authorList>
            <person name="Ramaprasad E.V."/>
            <person name="Sasikala Ch."/>
            <person name="Ramana Ch.V."/>
        </authorList>
    </citation>
    <scope>NUCLEOTIDE SEQUENCE [LARGE SCALE GENOMIC DNA]</scope>
    <source>
        <strain evidence="10 11">KCTC 42542</strain>
    </source>
</reference>
<feature type="domain" description="Signal transduction histidine kinase HWE region" evidence="9">
    <location>
        <begin position="472"/>
        <end position="555"/>
    </location>
</feature>
<dbReference type="SUPFAM" id="SSF55785">
    <property type="entry name" value="PYP-like sensor domain (PAS domain)"/>
    <property type="match status" value="1"/>
</dbReference>
<protein>
    <recommendedName>
        <fullName evidence="2">histidine kinase</fullName>
        <ecNumber evidence="2">2.7.13.3</ecNumber>
    </recommendedName>
</protein>
<dbReference type="Proteomes" id="UP000322110">
    <property type="component" value="Unassembled WGS sequence"/>
</dbReference>
<keyword evidence="7" id="KW-0067">ATP-binding</keyword>
<evidence type="ECO:0000256" key="1">
    <source>
        <dbReference type="ARBA" id="ARBA00000085"/>
    </source>
</evidence>
<organism evidence="10 11">
    <name type="scientific">Teichococcus oryzae</name>
    <dbReference type="NCBI Taxonomy" id="1608942"/>
    <lineage>
        <taxon>Bacteria</taxon>
        <taxon>Pseudomonadati</taxon>
        <taxon>Pseudomonadota</taxon>
        <taxon>Alphaproteobacteria</taxon>
        <taxon>Acetobacterales</taxon>
        <taxon>Roseomonadaceae</taxon>
        <taxon>Roseomonas</taxon>
    </lineage>
</organism>
<dbReference type="Gene3D" id="3.30.450.20">
    <property type="entry name" value="PAS domain"/>
    <property type="match status" value="1"/>
</dbReference>
<dbReference type="PANTHER" id="PTHR41523">
    <property type="entry name" value="TWO-COMPONENT SYSTEM SENSOR PROTEIN"/>
    <property type="match status" value="1"/>
</dbReference>
<gene>
    <name evidence="10" type="ORF">F0Q34_10260</name>
</gene>
<dbReference type="Pfam" id="PF08448">
    <property type="entry name" value="PAS_4"/>
    <property type="match status" value="1"/>
</dbReference>
<keyword evidence="3" id="KW-0597">Phosphoprotein</keyword>
<evidence type="ECO:0000256" key="5">
    <source>
        <dbReference type="ARBA" id="ARBA00022741"/>
    </source>
</evidence>
<evidence type="ECO:0000256" key="6">
    <source>
        <dbReference type="ARBA" id="ARBA00022777"/>
    </source>
</evidence>
<dbReference type="CDD" id="cd00130">
    <property type="entry name" value="PAS"/>
    <property type="match status" value="1"/>
</dbReference>
<dbReference type="GO" id="GO:0005524">
    <property type="term" value="F:ATP binding"/>
    <property type="evidence" value="ECO:0007669"/>
    <property type="project" value="UniProtKB-KW"/>
</dbReference>
<dbReference type="InterPro" id="IPR011102">
    <property type="entry name" value="Sig_transdc_His_kinase_HWE"/>
</dbReference>
<evidence type="ECO:0000259" key="8">
    <source>
        <dbReference type="SMART" id="SM00091"/>
    </source>
</evidence>
<evidence type="ECO:0000256" key="3">
    <source>
        <dbReference type="ARBA" id="ARBA00022553"/>
    </source>
</evidence>
<dbReference type="GO" id="GO:0004673">
    <property type="term" value="F:protein histidine kinase activity"/>
    <property type="evidence" value="ECO:0007669"/>
    <property type="project" value="UniProtKB-EC"/>
</dbReference>
<feature type="domain" description="PAS" evidence="8">
    <location>
        <begin position="342"/>
        <end position="408"/>
    </location>
</feature>
<keyword evidence="4" id="KW-0808">Transferase</keyword>
<comment type="catalytic activity">
    <reaction evidence="1">
        <text>ATP + protein L-histidine = ADP + protein N-phospho-L-histidine.</text>
        <dbReference type="EC" id="2.7.13.3"/>
    </reaction>
</comment>
<evidence type="ECO:0000259" key="9">
    <source>
        <dbReference type="SMART" id="SM00911"/>
    </source>
</evidence>
<dbReference type="AlphaFoldDB" id="A0A5B2TGJ8"/>
<dbReference type="InterPro" id="IPR035965">
    <property type="entry name" value="PAS-like_dom_sf"/>
</dbReference>
<dbReference type="NCBIfam" id="TIGR00229">
    <property type="entry name" value="sensory_box"/>
    <property type="match status" value="1"/>
</dbReference>
<dbReference type="Gene3D" id="3.30.565.10">
    <property type="entry name" value="Histidine kinase-like ATPase, C-terminal domain"/>
    <property type="match status" value="1"/>
</dbReference>
<dbReference type="InterPro" id="IPR000014">
    <property type="entry name" value="PAS"/>
</dbReference>
<evidence type="ECO:0000256" key="7">
    <source>
        <dbReference type="ARBA" id="ARBA00022840"/>
    </source>
</evidence>
<evidence type="ECO:0000313" key="11">
    <source>
        <dbReference type="Proteomes" id="UP000322110"/>
    </source>
</evidence>
<dbReference type="InterPro" id="IPR036890">
    <property type="entry name" value="HATPase_C_sf"/>
</dbReference>
<name>A0A5B2TGJ8_9PROT</name>
<sequence>MRGKRPESKLPTPAGGKARRRLAGLLGLAAAVGTAGSFLAGQALLQDDGERPVRLQALEASAHALAASADAEITRHATVAAALAASPVLKQPAWDLQALDGYARAAALALGHPLVVADTSLAQLVNTAVPFGIPLPALDETSAALRALEYDSVAVTTRPSDADEELSTIAIAVAAEREGKKIGVVTTRIEALALRHVLDSVAQAGMVAILVDRSGHFISSIAQPPGTGFSLRQFLDGMAFDAAKSGSRTAADGTSVDYVARPLRTVPEWSAVAIAPASGSVRPVATASFVGASLAALATFLAASLVMLSDRRSRISEADLSAAEKARLTALVSEAEALRHVSELRSLHDTIPVGLALLDRDLCFLSVNAKLAGVSGVPDAEHIGRRPSDVLPPSIAVPLENAHSRVLVSGRPVLEVPLSGEAPGTVRNTRHLLASCHPVRDSQGRISSVSMVLQDVTERVRAETGRELLVRELNHRVKNMLATVQSIVSITLRRGSGDPKHLGAELNGRLATLARAHDLLTEHAWAEADLVDVAQAALKPWLSDLQERVSIEGPRGILLRPKQAQATVLALHELATNATKYGALSQDEGCISLRWHTDTNGLAVMEWTETGGPPVIEPPVEKRGFGTRLLERALASDLGAGTHVRLTFAPEGLQARISFIGAAGPPEVVAA</sequence>
<dbReference type="RefSeq" id="WP_149812106.1">
    <property type="nucleotide sequence ID" value="NZ_VUKA01000003.1"/>
</dbReference>
<keyword evidence="11" id="KW-1185">Reference proteome</keyword>
<keyword evidence="6" id="KW-0418">Kinase</keyword>
<keyword evidence="5" id="KW-0547">Nucleotide-binding</keyword>
<evidence type="ECO:0000256" key="2">
    <source>
        <dbReference type="ARBA" id="ARBA00012438"/>
    </source>
</evidence>
<dbReference type="SMART" id="SM00911">
    <property type="entry name" value="HWE_HK"/>
    <property type="match status" value="1"/>
</dbReference>
<evidence type="ECO:0000313" key="10">
    <source>
        <dbReference type="EMBL" id="KAA2213602.1"/>
    </source>
</evidence>
<dbReference type="SMART" id="SM00091">
    <property type="entry name" value="PAS"/>
    <property type="match status" value="1"/>
</dbReference>
<evidence type="ECO:0000256" key="4">
    <source>
        <dbReference type="ARBA" id="ARBA00022679"/>
    </source>
</evidence>
<proteinExistence type="predicted"/>
<dbReference type="PANTHER" id="PTHR41523:SF8">
    <property type="entry name" value="ETHYLENE RESPONSE SENSOR PROTEIN"/>
    <property type="match status" value="1"/>
</dbReference>
<dbReference type="Pfam" id="PF07536">
    <property type="entry name" value="HWE_HK"/>
    <property type="match status" value="1"/>
</dbReference>
<dbReference type="OrthoDB" id="341208at2"/>
<comment type="caution">
    <text evidence="10">The sequence shown here is derived from an EMBL/GenBank/DDBJ whole genome shotgun (WGS) entry which is preliminary data.</text>
</comment>
<dbReference type="InterPro" id="IPR013656">
    <property type="entry name" value="PAS_4"/>
</dbReference>